<reference evidence="1" key="1">
    <citation type="journal article" date="2020" name="mSystems">
        <title>Genome- and Community-Level Interaction Insights into Carbon Utilization and Element Cycling Functions of Hydrothermarchaeota in Hydrothermal Sediment.</title>
        <authorList>
            <person name="Zhou Z."/>
            <person name="Liu Y."/>
            <person name="Xu W."/>
            <person name="Pan J."/>
            <person name="Luo Z.H."/>
            <person name="Li M."/>
        </authorList>
    </citation>
    <scope>NUCLEOTIDE SEQUENCE [LARGE SCALE GENOMIC DNA]</scope>
    <source>
        <strain evidence="1">SpSt-97</strain>
    </source>
</reference>
<dbReference type="InterPro" id="IPR019117">
    <property type="entry name" value="CRISPR-assoc_protein_Cmr3"/>
</dbReference>
<organism evidence="1">
    <name type="scientific">Geoglobus ahangari</name>
    <dbReference type="NCBI Taxonomy" id="113653"/>
    <lineage>
        <taxon>Archaea</taxon>
        <taxon>Methanobacteriati</taxon>
        <taxon>Methanobacteriota</taxon>
        <taxon>Archaeoglobi</taxon>
        <taxon>Archaeoglobales</taxon>
        <taxon>Archaeoglobaceae</taxon>
        <taxon>Geoglobus</taxon>
    </lineage>
</organism>
<accession>A0A7C3UHE5</accession>
<name>A0A7C3UHE5_9EURY</name>
<dbReference type="NCBIfam" id="TIGR01888">
    <property type="entry name" value="cas_cmr3"/>
    <property type="match status" value="1"/>
</dbReference>
<protein>
    <submittedName>
        <fullName evidence="1">Type III-B CRISPR module-associated protein Cmr3</fullName>
    </submittedName>
</protein>
<gene>
    <name evidence="1" type="primary">cmr3</name>
    <name evidence="1" type="ORF">ENX77_02845</name>
</gene>
<comment type="caution">
    <text evidence="1">The sequence shown here is derived from an EMBL/GenBank/DDBJ whole genome shotgun (WGS) entry which is preliminary data.</text>
</comment>
<evidence type="ECO:0000313" key="1">
    <source>
        <dbReference type="EMBL" id="HGE66055.1"/>
    </source>
</evidence>
<dbReference type="Pfam" id="PF09700">
    <property type="entry name" value="Cas_Cmr3"/>
    <property type="match status" value="1"/>
</dbReference>
<dbReference type="CDD" id="cd09748">
    <property type="entry name" value="Cmr3_III-B"/>
    <property type="match status" value="1"/>
</dbReference>
<dbReference type="EMBL" id="DTPI01000021">
    <property type="protein sequence ID" value="HGE66055.1"/>
    <property type="molecule type" value="Genomic_DNA"/>
</dbReference>
<dbReference type="AlphaFoldDB" id="A0A7C3UHE5"/>
<dbReference type="InterPro" id="IPR010165">
    <property type="entry name" value="CRISPR-Cmr3_IIIB"/>
</dbReference>
<dbReference type="Gene3D" id="2.60.40.4350">
    <property type="match status" value="1"/>
</dbReference>
<sequence>MQIAIKPIDVWLFRDGKPFTAGEDHIAESTFPPSPFTLQGAIRTKILADKGVLSQFASQEKPDPDVGYSDNFGNLRLCGPLLMYRKNNEWERLIPMPADVVKAGEHYKLLRPNSNLPFMTNLPNYLQLLWAQTPERFKEAKAWLPESEWMRYLQGQAPEKVVKQEDLYTLEPRFGIAIDRAKGTTQEAMLYQSRFIRLKDETALWAEIDGVSLSQRGFLRFGGEGRAAIYEAFSKQLPPLSQFNSVARNVKRFKVVLVTPAWFSGGWQPKGGDWSKIFGSQVRLVAAAIPQPLLLGGFDIAKGIPKPMRAFVPAGAVYFFEADEPIQIPDNFCFTETPEDVKLQNNGKNAWGEIGFGKVLIGRW</sequence>
<dbReference type="Gene3D" id="3.30.70.2940">
    <property type="match status" value="1"/>
</dbReference>
<proteinExistence type="predicted"/>